<dbReference type="PIRSF" id="PIRSF000521">
    <property type="entry name" value="Transaminase_4ab_Lys_Orn"/>
    <property type="match status" value="1"/>
</dbReference>
<evidence type="ECO:0000256" key="1">
    <source>
        <dbReference type="ARBA" id="ARBA00001933"/>
    </source>
</evidence>
<dbReference type="Proteomes" id="UP001596138">
    <property type="component" value="Unassembled WGS sequence"/>
</dbReference>
<dbReference type="SUPFAM" id="SSF53383">
    <property type="entry name" value="PLP-dependent transferases"/>
    <property type="match status" value="1"/>
</dbReference>
<evidence type="ECO:0000256" key="4">
    <source>
        <dbReference type="ARBA" id="ARBA00022679"/>
    </source>
</evidence>
<dbReference type="InterPro" id="IPR004636">
    <property type="entry name" value="AcOrn/SuccOrn_fam"/>
</dbReference>
<dbReference type="InterPro" id="IPR015422">
    <property type="entry name" value="PyrdxlP-dep_Trfase_small"/>
</dbReference>
<dbReference type="GO" id="GO:0003992">
    <property type="term" value="F:N2-acetyl-L-ornithine:2-oxoglutarate 5-aminotransferase activity"/>
    <property type="evidence" value="ECO:0007669"/>
    <property type="project" value="UniProtKB-EC"/>
</dbReference>
<dbReference type="InterPro" id="IPR015421">
    <property type="entry name" value="PyrdxlP-dep_Trfase_major"/>
</dbReference>
<dbReference type="EC" id="2.6.1.11" evidence="8"/>
<protein>
    <submittedName>
        <fullName evidence="8">Acetylornithine transaminase</fullName>
        <ecNumber evidence="8">2.6.1.11</ecNumber>
    </submittedName>
</protein>
<accession>A0ABW1T3L2</accession>
<evidence type="ECO:0000256" key="2">
    <source>
        <dbReference type="ARBA" id="ARBA00022576"/>
    </source>
</evidence>
<keyword evidence="4 8" id="KW-0808">Transferase</keyword>
<keyword evidence="9" id="KW-1185">Reference proteome</keyword>
<dbReference type="Gene3D" id="3.90.1150.10">
    <property type="entry name" value="Aspartate Aminotransferase, domain 1"/>
    <property type="match status" value="1"/>
</dbReference>
<keyword evidence="3" id="KW-0028">Amino-acid biosynthesis</keyword>
<gene>
    <name evidence="8" type="ORF">ACFQGU_12065</name>
</gene>
<evidence type="ECO:0000313" key="8">
    <source>
        <dbReference type="EMBL" id="MFC6238613.1"/>
    </source>
</evidence>
<dbReference type="InterPro" id="IPR005814">
    <property type="entry name" value="Aminotrans_3"/>
</dbReference>
<dbReference type="InterPro" id="IPR015424">
    <property type="entry name" value="PyrdxlP-dep_Trfase"/>
</dbReference>
<proteinExistence type="inferred from homology"/>
<dbReference type="InterPro" id="IPR050103">
    <property type="entry name" value="Class-III_PLP-dep_AT"/>
</dbReference>
<sequence length="405" mass="41585">MTAPTTTGAATAALQARWSEVMLGNYGVPPVALARGEGAWVWDVDGTRYLDLLGGIAVSSLGHAHPAVVEAVSRQVSILVHTSNLAMHVPGIALAERLASLVPARARVFLCQDGATANEAALKIARKRGNLQGRDEIVSTHGGFHGRTAGALAVTGTPAKRTPFEPLPGGVVFVDFGDVEALRAAVGPRTAAVIVEPVQGEGGVVLPPPGYLAAVRALCDEVGALMVCDEVQSGIGRAGTWLMSVQQGVVPDVVTLAKGLASGMPIGAVIATGEACDVLVPGDHGTTFGGNPVSCAAALAVLDTIESDGLLEHVTRLGDRWAASFDRIDHPLLASHRGVGLWRALELLQPVAGAFEVAARDAGFLVNAVRPTTIRLAPPLILTDEQADMFSDALPALLDAAAGAP</sequence>
<dbReference type="EMBL" id="JBHSTI010000008">
    <property type="protein sequence ID" value="MFC6238613.1"/>
    <property type="molecule type" value="Genomic_DNA"/>
</dbReference>
<comment type="cofactor">
    <cofactor evidence="1">
        <name>pyridoxal 5'-phosphate</name>
        <dbReference type="ChEBI" id="CHEBI:597326"/>
    </cofactor>
</comment>
<keyword evidence="5 7" id="KW-0663">Pyridoxal phosphate</keyword>
<comment type="caution">
    <text evidence="8">The sequence shown here is derived from an EMBL/GenBank/DDBJ whole genome shotgun (WGS) entry which is preliminary data.</text>
</comment>
<dbReference type="PROSITE" id="PS00600">
    <property type="entry name" value="AA_TRANSFER_CLASS_3"/>
    <property type="match status" value="1"/>
</dbReference>
<dbReference type="Pfam" id="PF00202">
    <property type="entry name" value="Aminotran_3"/>
    <property type="match status" value="1"/>
</dbReference>
<evidence type="ECO:0000256" key="7">
    <source>
        <dbReference type="RuleBase" id="RU003560"/>
    </source>
</evidence>
<evidence type="ECO:0000256" key="5">
    <source>
        <dbReference type="ARBA" id="ARBA00022898"/>
    </source>
</evidence>
<dbReference type="NCBIfam" id="TIGR00707">
    <property type="entry name" value="argD"/>
    <property type="match status" value="1"/>
</dbReference>
<keyword evidence="2 8" id="KW-0032">Aminotransferase</keyword>
<reference evidence="9" key="1">
    <citation type="journal article" date="2019" name="Int. J. Syst. Evol. Microbiol.">
        <title>The Global Catalogue of Microorganisms (GCM) 10K type strain sequencing project: providing services to taxonomists for standard genome sequencing and annotation.</title>
        <authorList>
            <consortium name="The Broad Institute Genomics Platform"/>
            <consortium name="The Broad Institute Genome Sequencing Center for Infectious Disease"/>
            <person name="Wu L."/>
            <person name="Ma J."/>
        </authorList>
    </citation>
    <scope>NUCLEOTIDE SEQUENCE [LARGE SCALE GENOMIC DNA]</scope>
    <source>
        <strain evidence="9">CGMCC 4.7317</strain>
    </source>
</reference>
<dbReference type="PANTHER" id="PTHR11986">
    <property type="entry name" value="AMINOTRANSFERASE CLASS III"/>
    <property type="match status" value="1"/>
</dbReference>
<organism evidence="8 9">
    <name type="scientific">Longivirga aurantiaca</name>
    <dbReference type="NCBI Taxonomy" id="1837743"/>
    <lineage>
        <taxon>Bacteria</taxon>
        <taxon>Bacillati</taxon>
        <taxon>Actinomycetota</taxon>
        <taxon>Actinomycetes</taxon>
        <taxon>Sporichthyales</taxon>
        <taxon>Sporichthyaceae</taxon>
        <taxon>Longivirga</taxon>
    </lineage>
</organism>
<evidence type="ECO:0000313" key="9">
    <source>
        <dbReference type="Proteomes" id="UP001596138"/>
    </source>
</evidence>
<dbReference type="NCBIfam" id="NF002874">
    <property type="entry name" value="PRK03244.1"/>
    <property type="match status" value="1"/>
</dbReference>
<dbReference type="RefSeq" id="WP_386766970.1">
    <property type="nucleotide sequence ID" value="NZ_JBHSTI010000008.1"/>
</dbReference>
<dbReference type="InterPro" id="IPR049704">
    <property type="entry name" value="Aminotrans_3_PPA_site"/>
</dbReference>
<evidence type="ECO:0000256" key="3">
    <source>
        <dbReference type="ARBA" id="ARBA00022605"/>
    </source>
</evidence>
<dbReference type="Gene3D" id="3.40.640.10">
    <property type="entry name" value="Type I PLP-dependent aspartate aminotransferase-like (Major domain)"/>
    <property type="match status" value="1"/>
</dbReference>
<comment type="pathway">
    <text evidence="6">Amino-acid biosynthesis.</text>
</comment>
<name>A0ABW1T3L2_9ACTN</name>
<comment type="similarity">
    <text evidence="7">Belongs to the class-III pyridoxal-phosphate-dependent aminotransferase family.</text>
</comment>
<evidence type="ECO:0000256" key="6">
    <source>
        <dbReference type="ARBA" id="ARBA00029440"/>
    </source>
</evidence>
<dbReference type="CDD" id="cd00610">
    <property type="entry name" value="OAT_like"/>
    <property type="match status" value="1"/>
</dbReference>
<dbReference type="PANTHER" id="PTHR11986:SF79">
    <property type="entry name" value="ACETYLORNITHINE AMINOTRANSFERASE, MITOCHONDRIAL"/>
    <property type="match status" value="1"/>
</dbReference>